<evidence type="ECO:0000313" key="1">
    <source>
        <dbReference type="EMBL" id="UQS93475.1"/>
    </source>
</evidence>
<protein>
    <submittedName>
        <fullName evidence="1">Uncharacterized protein</fullName>
    </submittedName>
</protein>
<evidence type="ECO:0000313" key="2">
    <source>
        <dbReference type="Proteomes" id="UP001057249"/>
    </source>
</evidence>
<dbReference type="Proteomes" id="UP001057249">
    <property type="component" value="Segment"/>
</dbReference>
<sequence length="37" mass="4175">MHSRRSGLPIVLLCDRDVRMGISTTPSWVEGRKYGEA</sequence>
<accession>A0A9E7DQX4</accession>
<name>A0A9E7DQX4_9CAUD</name>
<proteinExistence type="predicted"/>
<reference evidence="1" key="1">
    <citation type="submission" date="2022-04" db="EMBL/GenBank/DDBJ databases">
        <authorList>
            <person name="Penziner S."/>
            <person name="Menon N.D."/>
        </authorList>
    </citation>
    <scope>NUCLEOTIDE SEQUENCE</scope>
</reference>
<organism evidence="1 2">
    <name type="scientific">Pseudomonas phage vB_Pae_Kat</name>
    <dbReference type="NCBI Taxonomy" id="2937408"/>
    <lineage>
        <taxon>Viruses</taxon>
        <taxon>Duplodnaviria</taxon>
        <taxon>Heunggongvirae</taxon>
        <taxon>Uroviricota</taxon>
        <taxon>Caudoviricetes</taxon>
        <taxon>Vandenendeviridae</taxon>
        <taxon>Skurskavirinae</taxon>
        <taxon>Pakpunavirus</taxon>
        <taxon>Pakpunavirus kat</taxon>
    </lineage>
</organism>
<dbReference type="EMBL" id="ON361135">
    <property type="protein sequence ID" value="UQS93475.1"/>
    <property type="molecule type" value="Genomic_DNA"/>
</dbReference>
<keyword evidence="2" id="KW-1185">Reference proteome</keyword>
<gene>
    <name evidence="1" type="ORF">Kat_gp067</name>
</gene>